<feature type="compositionally biased region" description="Low complexity" evidence="1">
    <location>
        <begin position="130"/>
        <end position="150"/>
    </location>
</feature>
<feature type="compositionally biased region" description="Polar residues" evidence="1">
    <location>
        <begin position="334"/>
        <end position="349"/>
    </location>
</feature>
<reference evidence="4" key="1">
    <citation type="submission" date="2025-08" db="UniProtKB">
        <authorList>
            <consortium name="RefSeq"/>
        </authorList>
    </citation>
    <scope>IDENTIFICATION</scope>
    <source>
        <tissue evidence="4">Whole insect</tissue>
    </source>
</reference>
<proteinExistence type="predicted"/>
<dbReference type="InterPro" id="IPR006578">
    <property type="entry name" value="MADF-dom"/>
</dbReference>
<sequence>MDDEMLIELVRCHEELYNQGDRLYFDAIHKNKLWKDISIKLNKTPEECKQRWESLRSQYRKICKARETKTGQAAIKRKKWRYEEELAFLLPYMKDKERISSFPDIAENASDMEHLNEDSIHDENEGGNGEAEQNTSQSVSTTPVSVPSTSGIITKKSAQKKTTRTSKESASAVLMQYILSKKEEEQREPQNPKKDHIDLFFDSIKATVRNFSPADYQLAKRIIFNTVSDIENKYIVANENTRYQHQQPSSSNLLSGSGTLRSSGFSGQMDGAPLLHAPLQVSLTPISIQSGSPSTASSSQSQQHFAYNPLPGSGTCRSSGFSGQMDGAPLLHASPQTRPPSTGFSQHQQHFAYKPLPGSGTCRSSGFSGQMDGAPLLHAPPQSRPPSTTSSSYDYFSPDGST</sequence>
<evidence type="ECO:0000259" key="3">
    <source>
        <dbReference type="PROSITE" id="PS51029"/>
    </source>
</evidence>
<dbReference type="InterPro" id="IPR001005">
    <property type="entry name" value="SANT/Myb"/>
</dbReference>
<feature type="region of interest" description="Disordered" evidence="1">
    <location>
        <begin position="286"/>
        <end position="402"/>
    </location>
</feature>
<dbReference type="PROSITE" id="PS50090">
    <property type="entry name" value="MYB_LIKE"/>
    <property type="match status" value="1"/>
</dbReference>
<dbReference type="CDD" id="cd00167">
    <property type="entry name" value="SANT"/>
    <property type="match status" value="1"/>
</dbReference>
<dbReference type="FunCoup" id="A0A6P7F6Y0">
    <property type="interactions" value="36"/>
</dbReference>
<evidence type="ECO:0000256" key="1">
    <source>
        <dbReference type="SAM" id="MobiDB-lite"/>
    </source>
</evidence>
<feature type="compositionally biased region" description="Low complexity" evidence="1">
    <location>
        <begin position="249"/>
        <end position="267"/>
    </location>
</feature>
<dbReference type="RefSeq" id="XP_028131544.1">
    <property type="nucleotide sequence ID" value="XM_028275743.1"/>
</dbReference>
<dbReference type="PANTHER" id="PTHR12243:SF67">
    <property type="entry name" value="COREPRESSOR OF PANGOLIN, ISOFORM A-RELATED"/>
    <property type="match status" value="1"/>
</dbReference>
<organism evidence="4">
    <name type="scientific">Diabrotica virgifera virgifera</name>
    <name type="common">western corn rootworm</name>
    <dbReference type="NCBI Taxonomy" id="50390"/>
    <lineage>
        <taxon>Eukaryota</taxon>
        <taxon>Metazoa</taxon>
        <taxon>Ecdysozoa</taxon>
        <taxon>Arthropoda</taxon>
        <taxon>Hexapoda</taxon>
        <taxon>Insecta</taxon>
        <taxon>Pterygota</taxon>
        <taxon>Neoptera</taxon>
        <taxon>Endopterygota</taxon>
        <taxon>Coleoptera</taxon>
        <taxon>Polyphaga</taxon>
        <taxon>Cucujiformia</taxon>
        <taxon>Chrysomeloidea</taxon>
        <taxon>Chrysomelidae</taxon>
        <taxon>Galerucinae</taxon>
        <taxon>Diabroticina</taxon>
        <taxon>Diabroticites</taxon>
        <taxon>Diabrotica</taxon>
    </lineage>
</organism>
<dbReference type="Gene3D" id="1.10.10.60">
    <property type="entry name" value="Homeodomain-like"/>
    <property type="match status" value="1"/>
</dbReference>
<feature type="region of interest" description="Disordered" evidence="1">
    <location>
        <begin position="243"/>
        <end position="271"/>
    </location>
</feature>
<dbReference type="AlphaFoldDB" id="A0A6P7F6Y0"/>
<feature type="region of interest" description="Disordered" evidence="1">
    <location>
        <begin position="119"/>
        <end position="167"/>
    </location>
</feature>
<evidence type="ECO:0000259" key="2">
    <source>
        <dbReference type="PROSITE" id="PS50090"/>
    </source>
</evidence>
<feature type="compositionally biased region" description="Low complexity" evidence="1">
    <location>
        <begin position="287"/>
        <end position="303"/>
    </location>
</feature>
<accession>A0A6P7F6Y0</accession>
<dbReference type="SMART" id="SM00595">
    <property type="entry name" value="MADF"/>
    <property type="match status" value="1"/>
</dbReference>
<feature type="domain" description="MADF" evidence="3">
    <location>
        <begin position="5"/>
        <end position="94"/>
    </location>
</feature>
<name>A0A6P7F6Y0_DIAVI</name>
<dbReference type="Pfam" id="PF10545">
    <property type="entry name" value="MADF_DNA_bdg"/>
    <property type="match status" value="1"/>
</dbReference>
<dbReference type="PANTHER" id="PTHR12243">
    <property type="entry name" value="MADF DOMAIN TRANSCRIPTION FACTOR"/>
    <property type="match status" value="1"/>
</dbReference>
<feature type="domain" description="Myb-like" evidence="2">
    <location>
        <begin position="1"/>
        <end position="56"/>
    </location>
</feature>
<gene>
    <name evidence="4" type="primary">LOC114327210</name>
</gene>
<dbReference type="PROSITE" id="PS51029">
    <property type="entry name" value="MADF"/>
    <property type="match status" value="1"/>
</dbReference>
<evidence type="ECO:0000313" key="4">
    <source>
        <dbReference type="RefSeq" id="XP_028131544.1"/>
    </source>
</evidence>
<protein>
    <submittedName>
        <fullName evidence="4">Uncharacterized protein LOC114327210</fullName>
    </submittedName>
</protein>
<feature type="compositionally biased region" description="Low complexity" evidence="1">
    <location>
        <begin position="385"/>
        <end position="402"/>
    </location>
</feature>
<dbReference type="InParanoid" id="A0A6P7F6Y0"/>
<dbReference type="InterPro" id="IPR039353">
    <property type="entry name" value="TF_Adf1"/>
</dbReference>